<dbReference type="EMBL" id="RDOJ01000004">
    <property type="protein sequence ID" value="RLZ11623.1"/>
    <property type="molecule type" value="Genomic_DNA"/>
</dbReference>
<keyword evidence="12" id="KW-1133">Transmembrane helix</keyword>
<dbReference type="PROSITE" id="PS50109">
    <property type="entry name" value="HIS_KIN"/>
    <property type="match status" value="1"/>
</dbReference>
<evidence type="ECO:0000313" key="14">
    <source>
        <dbReference type="EMBL" id="RLZ11623.1"/>
    </source>
</evidence>
<keyword evidence="5" id="KW-0597">Phosphoprotein</keyword>
<feature type="transmembrane region" description="Helical" evidence="12">
    <location>
        <begin position="45"/>
        <end position="65"/>
    </location>
</feature>
<comment type="subcellular location">
    <subcellularLocation>
        <location evidence="2">Cell membrane</location>
    </subcellularLocation>
</comment>
<dbReference type="GO" id="GO:0016036">
    <property type="term" value="P:cellular response to phosphate starvation"/>
    <property type="evidence" value="ECO:0007669"/>
    <property type="project" value="TreeGrafter"/>
</dbReference>
<name>A0A3L9MFE6_9FLAO</name>
<evidence type="ECO:0000256" key="1">
    <source>
        <dbReference type="ARBA" id="ARBA00000085"/>
    </source>
</evidence>
<dbReference type="Gene3D" id="1.10.287.130">
    <property type="match status" value="1"/>
</dbReference>
<dbReference type="RefSeq" id="WP_121933930.1">
    <property type="nucleotide sequence ID" value="NZ_RDOJ01000004.1"/>
</dbReference>
<dbReference type="GO" id="GO:0005524">
    <property type="term" value="F:ATP binding"/>
    <property type="evidence" value="ECO:0007669"/>
    <property type="project" value="UniProtKB-KW"/>
</dbReference>
<dbReference type="InterPro" id="IPR005467">
    <property type="entry name" value="His_kinase_dom"/>
</dbReference>
<keyword evidence="11 12" id="KW-0472">Membrane</keyword>
<evidence type="ECO:0000256" key="3">
    <source>
        <dbReference type="ARBA" id="ARBA00012438"/>
    </source>
</evidence>
<feature type="domain" description="Histidine kinase" evidence="13">
    <location>
        <begin position="125"/>
        <end position="344"/>
    </location>
</feature>
<dbReference type="InterPro" id="IPR036890">
    <property type="entry name" value="HATPase_C_sf"/>
</dbReference>
<dbReference type="SMART" id="SM00388">
    <property type="entry name" value="HisKA"/>
    <property type="match status" value="1"/>
</dbReference>
<feature type="transmembrane region" description="Helical" evidence="12">
    <location>
        <begin position="12"/>
        <end position="33"/>
    </location>
</feature>
<dbReference type="GO" id="GO:0004721">
    <property type="term" value="F:phosphoprotein phosphatase activity"/>
    <property type="evidence" value="ECO:0007669"/>
    <property type="project" value="TreeGrafter"/>
</dbReference>
<dbReference type="GO" id="GO:0005886">
    <property type="term" value="C:plasma membrane"/>
    <property type="evidence" value="ECO:0007669"/>
    <property type="project" value="UniProtKB-SubCell"/>
</dbReference>
<dbReference type="Gene3D" id="3.30.565.10">
    <property type="entry name" value="Histidine kinase-like ATPase, C-terminal domain"/>
    <property type="match status" value="1"/>
</dbReference>
<evidence type="ECO:0000256" key="8">
    <source>
        <dbReference type="ARBA" id="ARBA00022777"/>
    </source>
</evidence>
<evidence type="ECO:0000313" key="15">
    <source>
        <dbReference type="Proteomes" id="UP000275348"/>
    </source>
</evidence>
<dbReference type="PANTHER" id="PTHR45453:SF1">
    <property type="entry name" value="PHOSPHATE REGULON SENSOR PROTEIN PHOR"/>
    <property type="match status" value="1"/>
</dbReference>
<keyword evidence="15" id="KW-1185">Reference proteome</keyword>
<dbReference type="OrthoDB" id="9813151at2"/>
<keyword evidence="8 14" id="KW-0418">Kinase</keyword>
<comment type="catalytic activity">
    <reaction evidence="1">
        <text>ATP + protein L-histidine = ADP + protein N-phospho-L-histidine.</text>
        <dbReference type="EC" id="2.7.13.3"/>
    </reaction>
</comment>
<dbReference type="SUPFAM" id="SSF55874">
    <property type="entry name" value="ATPase domain of HSP90 chaperone/DNA topoisomerase II/histidine kinase"/>
    <property type="match status" value="1"/>
</dbReference>
<keyword evidence="6" id="KW-0808">Transferase</keyword>
<keyword evidence="4" id="KW-1003">Cell membrane</keyword>
<proteinExistence type="predicted"/>
<organism evidence="14 15">
    <name type="scientific">Faecalibacter macacae</name>
    <dbReference type="NCBI Taxonomy" id="1859289"/>
    <lineage>
        <taxon>Bacteria</taxon>
        <taxon>Pseudomonadati</taxon>
        <taxon>Bacteroidota</taxon>
        <taxon>Flavobacteriia</taxon>
        <taxon>Flavobacteriales</taxon>
        <taxon>Weeksellaceae</taxon>
        <taxon>Faecalibacter</taxon>
    </lineage>
</organism>
<dbReference type="InterPro" id="IPR003661">
    <property type="entry name" value="HisK_dim/P_dom"/>
</dbReference>
<dbReference type="Pfam" id="PF02518">
    <property type="entry name" value="HATPase_c"/>
    <property type="match status" value="1"/>
</dbReference>
<accession>A0A3L9MFE6</accession>
<dbReference type="InterPro" id="IPR050351">
    <property type="entry name" value="BphY/WalK/GraS-like"/>
</dbReference>
<dbReference type="Proteomes" id="UP000275348">
    <property type="component" value="Unassembled WGS sequence"/>
</dbReference>
<evidence type="ECO:0000256" key="9">
    <source>
        <dbReference type="ARBA" id="ARBA00022840"/>
    </source>
</evidence>
<dbReference type="SUPFAM" id="SSF47384">
    <property type="entry name" value="Homodimeric domain of signal transducing histidine kinase"/>
    <property type="match status" value="1"/>
</dbReference>
<gene>
    <name evidence="14" type="ORF">EAH69_04170</name>
</gene>
<keyword evidence="9" id="KW-0067">ATP-binding</keyword>
<dbReference type="InterPro" id="IPR003594">
    <property type="entry name" value="HATPase_dom"/>
</dbReference>
<dbReference type="CDD" id="cd00075">
    <property type="entry name" value="HATPase"/>
    <property type="match status" value="1"/>
</dbReference>
<sequence>MASNFKIYNLFLYALITTLLIGGGFIGFTFLWFGNINFIIANIPYFLTLLLLILIGLNIFFVLIVKNQRRKDFTEISKNLPIVSTTEEVDFEGLSQQISNITQVQSKEIDFLNERENYRREFLGNISHELKTPLFSVQGYLLTLIEGGIDDENIRDKYLNRINKSVDRLIYLVKDLDMISELEKGRINVQNIPFNIVALAQEVIDLLEIKAEKNEIKLTLNHPTNYPLKVMGDIEKIQQVLINLVVNAINYSDSNTEIKIEFHETEERVKIMVKDQGVGIKQEDIDRIFERFYRVDKSRNRNQGGSGLGLAIVKHILEAHNQKISVQSKFGKGSNFFFYLRKAN</sequence>
<dbReference type="CDD" id="cd00082">
    <property type="entry name" value="HisKA"/>
    <property type="match status" value="1"/>
</dbReference>
<dbReference type="InterPro" id="IPR004358">
    <property type="entry name" value="Sig_transdc_His_kin-like_C"/>
</dbReference>
<dbReference type="GO" id="GO:0000155">
    <property type="term" value="F:phosphorelay sensor kinase activity"/>
    <property type="evidence" value="ECO:0007669"/>
    <property type="project" value="InterPro"/>
</dbReference>
<evidence type="ECO:0000256" key="7">
    <source>
        <dbReference type="ARBA" id="ARBA00022741"/>
    </source>
</evidence>
<evidence type="ECO:0000256" key="6">
    <source>
        <dbReference type="ARBA" id="ARBA00022679"/>
    </source>
</evidence>
<dbReference type="Pfam" id="PF00512">
    <property type="entry name" value="HisKA"/>
    <property type="match status" value="1"/>
</dbReference>
<evidence type="ECO:0000256" key="10">
    <source>
        <dbReference type="ARBA" id="ARBA00023012"/>
    </source>
</evidence>
<dbReference type="FunFam" id="3.30.565.10:FF:000023">
    <property type="entry name" value="PAS domain-containing sensor histidine kinase"/>
    <property type="match status" value="1"/>
</dbReference>
<evidence type="ECO:0000256" key="12">
    <source>
        <dbReference type="SAM" id="Phobius"/>
    </source>
</evidence>
<reference evidence="14 15" key="1">
    <citation type="submission" date="2018-10" db="EMBL/GenBank/DDBJ databases">
        <authorList>
            <person name="Chen X."/>
        </authorList>
    </citation>
    <scope>NUCLEOTIDE SEQUENCE [LARGE SCALE GENOMIC DNA]</scope>
    <source>
        <strain evidence="14 15">YIM 102668</strain>
    </source>
</reference>
<evidence type="ECO:0000256" key="2">
    <source>
        <dbReference type="ARBA" id="ARBA00004236"/>
    </source>
</evidence>
<dbReference type="SMART" id="SM00387">
    <property type="entry name" value="HATPase_c"/>
    <property type="match status" value="1"/>
</dbReference>
<evidence type="ECO:0000256" key="4">
    <source>
        <dbReference type="ARBA" id="ARBA00022475"/>
    </source>
</evidence>
<dbReference type="PRINTS" id="PR00344">
    <property type="entry name" value="BCTRLSENSOR"/>
</dbReference>
<evidence type="ECO:0000256" key="11">
    <source>
        <dbReference type="ARBA" id="ARBA00023136"/>
    </source>
</evidence>
<dbReference type="AlphaFoldDB" id="A0A3L9MFE6"/>
<dbReference type="EC" id="2.7.13.3" evidence="3"/>
<keyword evidence="7" id="KW-0547">Nucleotide-binding</keyword>
<dbReference type="PANTHER" id="PTHR45453">
    <property type="entry name" value="PHOSPHATE REGULON SENSOR PROTEIN PHOR"/>
    <property type="match status" value="1"/>
</dbReference>
<comment type="caution">
    <text evidence="14">The sequence shown here is derived from an EMBL/GenBank/DDBJ whole genome shotgun (WGS) entry which is preliminary data.</text>
</comment>
<keyword evidence="10" id="KW-0902">Two-component regulatory system</keyword>
<keyword evidence="12" id="KW-0812">Transmembrane</keyword>
<protein>
    <recommendedName>
        <fullName evidence="3">histidine kinase</fullName>
        <ecNumber evidence="3">2.7.13.3</ecNumber>
    </recommendedName>
</protein>
<evidence type="ECO:0000256" key="5">
    <source>
        <dbReference type="ARBA" id="ARBA00022553"/>
    </source>
</evidence>
<dbReference type="InterPro" id="IPR036097">
    <property type="entry name" value="HisK_dim/P_sf"/>
</dbReference>
<evidence type="ECO:0000259" key="13">
    <source>
        <dbReference type="PROSITE" id="PS50109"/>
    </source>
</evidence>